<dbReference type="InterPro" id="IPR027417">
    <property type="entry name" value="P-loop_NTPase"/>
</dbReference>
<dbReference type="SUPFAM" id="SSF52540">
    <property type="entry name" value="P-loop containing nucleoside triphosphate hydrolases"/>
    <property type="match status" value="1"/>
</dbReference>
<organism evidence="2 3">
    <name type="scientific">Caproiciproducens faecalis</name>
    <dbReference type="NCBI Taxonomy" id="2820301"/>
    <lineage>
        <taxon>Bacteria</taxon>
        <taxon>Bacillati</taxon>
        <taxon>Bacillota</taxon>
        <taxon>Clostridia</taxon>
        <taxon>Eubacteriales</taxon>
        <taxon>Acutalibacteraceae</taxon>
        <taxon>Caproiciproducens</taxon>
    </lineage>
</organism>
<dbReference type="PANTHER" id="PTHR30050:SF4">
    <property type="entry name" value="ATP-BINDING PROTEIN RV3427C IN INSERTION SEQUENCE-RELATED"/>
    <property type="match status" value="1"/>
</dbReference>
<keyword evidence="2" id="KW-0547">Nucleotide-binding</keyword>
<proteinExistence type="predicted"/>
<feature type="domain" description="AAA+ ATPase" evidence="1">
    <location>
        <begin position="182"/>
        <end position="309"/>
    </location>
</feature>
<dbReference type="Gene3D" id="3.40.50.300">
    <property type="entry name" value="P-loop containing nucleotide triphosphate hydrolases"/>
    <property type="match status" value="1"/>
</dbReference>
<comment type="caution">
    <text evidence="2">The sequence shown here is derived from an EMBL/GenBank/DDBJ whole genome shotgun (WGS) entry which is preliminary data.</text>
</comment>
<dbReference type="InterPro" id="IPR002611">
    <property type="entry name" value="IstB_ATP-bd"/>
</dbReference>
<keyword evidence="2" id="KW-0067">ATP-binding</keyword>
<evidence type="ECO:0000313" key="3">
    <source>
        <dbReference type="Proteomes" id="UP000719942"/>
    </source>
</evidence>
<dbReference type="GO" id="GO:0005524">
    <property type="term" value="F:ATP binding"/>
    <property type="evidence" value="ECO:0007669"/>
    <property type="project" value="UniProtKB-KW"/>
</dbReference>
<dbReference type="EMBL" id="JAGFNZ010000001">
    <property type="protein sequence ID" value="MBW7572033.1"/>
    <property type="molecule type" value="Genomic_DNA"/>
</dbReference>
<dbReference type="InterPro" id="IPR003593">
    <property type="entry name" value="AAA+_ATPase"/>
</dbReference>
<dbReference type="Proteomes" id="UP000719942">
    <property type="component" value="Unassembled WGS sequence"/>
</dbReference>
<gene>
    <name evidence="2" type="ORF">J5W02_04340</name>
</gene>
<evidence type="ECO:0000313" key="2">
    <source>
        <dbReference type="EMBL" id="MBW7572033.1"/>
    </source>
</evidence>
<dbReference type="NCBIfam" id="NF005304">
    <property type="entry name" value="PRK06835.1"/>
    <property type="match status" value="1"/>
</dbReference>
<dbReference type="SMART" id="SM00382">
    <property type="entry name" value="AAA"/>
    <property type="match status" value="1"/>
</dbReference>
<accession>A0ABS7DLE6</accession>
<dbReference type="PANTHER" id="PTHR30050">
    <property type="entry name" value="CHROMOSOMAL REPLICATION INITIATOR PROTEIN DNAA"/>
    <property type="match status" value="1"/>
</dbReference>
<sequence>MGYSREIYESAEQILAERRKKAEDLAAQRKSAFYGVCPQAAEIESVLSRTAIIAARAVLSGGSAREQLTRLKAENLALQNRLKEQLNSFGYEEHYLEPEYSCKLCGDTGYIDGKMCDCMKKLLRAQAYDSLNALTPLKLSTFDSFSLEYYSNKTDGDARSPRSIMEGVYANCRRYADSFSLSSPSLIMQGATGLGKTHLSLAIANTAIQKGFGVVYCSVNNMITKLEREHFGREEGNTDRIILDCDLLILDDLGTEFRTAFSCAEIYNIVNTRLMTQKPTIISTNLSTQELQERYTDRFASRIMGEYVRVLFCGRDNRLQKLLRNQS</sequence>
<evidence type="ECO:0000259" key="1">
    <source>
        <dbReference type="SMART" id="SM00382"/>
    </source>
</evidence>
<protein>
    <submittedName>
        <fullName evidence="2">ATP-binding protein</fullName>
    </submittedName>
</protein>
<name>A0ABS7DLE6_9FIRM</name>
<reference evidence="2 3" key="1">
    <citation type="submission" date="2021-03" db="EMBL/GenBank/DDBJ databases">
        <title>Caproiciproducens sp. nov. isolated from feces of cow.</title>
        <authorList>
            <person name="Choi J.-Y."/>
        </authorList>
    </citation>
    <scope>NUCLEOTIDE SEQUENCE [LARGE SCALE GENOMIC DNA]</scope>
    <source>
        <strain evidence="2 3">AGMB10547</strain>
    </source>
</reference>
<keyword evidence="3" id="KW-1185">Reference proteome</keyword>
<dbReference type="Pfam" id="PF01695">
    <property type="entry name" value="IstB_IS21"/>
    <property type="match status" value="1"/>
</dbReference>